<evidence type="ECO:0000313" key="6">
    <source>
        <dbReference type="Proteomes" id="UP000272778"/>
    </source>
</evidence>
<dbReference type="Proteomes" id="UP000272778">
    <property type="component" value="Unassembled WGS sequence"/>
</dbReference>
<organism evidence="5 6">
    <name type="scientific">Paraburkholderia dinghuensis</name>
    <dbReference type="NCBI Taxonomy" id="2305225"/>
    <lineage>
        <taxon>Bacteria</taxon>
        <taxon>Pseudomonadati</taxon>
        <taxon>Pseudomonadota</taxon>
        <taxon>Betaproteobacteria</taxon>
        <taxon>Burkholderiales</taxon>
        <taxon>Burkholderiaceae</taxon>
        <taxon>Paraburkholderia</taxon>
    </lineage>
</organism>
<evidence type="ECO:0000259" key="4">
    <source>
        <dbReference type="Pfam" id="PF13296"/>
    </source>
</evidence>
<sequence length="1007" mass="109373">MDMTELAQAIRGGLIQQDRLLKTDIPALPGNALIPRRAVTHAELGRDFSVELDMVSAAGDIELKTLIAQPITLWIQQAGKSYLPINGYIHTAHRLGADGSLTGYQLSFASWMYFLKFRSDMRLWQDKSVVQIVTDVFNQHPQAQGHFQFALFKPLPTRSYCRQSETDWNFVHRLLESEGLFGFWQQAEDGRSHTFVITDDLYKLNKMSPETVDFYRSGATSEVDAFTQWSASRTLQSVTYTTRTFDYKAPASLFNPKGTTLPTRPNQGELPGQLEIYSYTGAYTYSDRDRGDHLTHIHLEEWESRAKRFHGAGGVRGIDAGLRFSLNNHPEHQHDPANQREFAAIKVSRYIENNLPPSSHETNFPHSLKSRIAEAQNGYSGDTLLKIYHADGSEGFFLVEVEAQRITVPYRSPFEHKKPEMHLETAMVVGPKGEEVYTDALNRIKVRFIWERINPGDQNASCWVRVAQSDTGGGYGGVHVPRVGEEVIIGHIGGDCDRPIVLHRVFNGAVQPQWHSNGILSGYRTKEYSGAGFNELALDDATGQNRVRLMSSTGNSLLHLGYLIDQSGNTRGSFLGSGFDLKSDAYGAVRAGQGLYISTHSTSVAQPLGAQPATEQLINAGSVIEAVSEASVAGHAESLKAGQEALTKFANATQHSISGAEGAGGRTAGGGAGNANGFSKPVMLMASPSGIALSTPGSTHISADQHINLISGKDTYLATGKSLVMSVVEKISLFVQKTGIKMFASAGKIDIQAQNDEMALSALKNLTVRSTDAQLALSAAKDVKLNSVQSQITIAAKQGITLTSGGAYVKIADGNIELGCPGSITLKSGNFHWEGPASVTDSANLWPGQIPANFSAKVIVDQQLQERLGATGAIPYQFISESGAVIAKGTIDETGATQRIFHPNTEGMDVLFGEKGEWSMAEHPDGDSCECGVDHAAQSSPGFAQLAGQAQQDGNERVDEERSLQSTFDSAMVTSVDSETIQFQRSLIEQLVFKDPKIEQAILDGED</sequence>
<dbReference type="Pfam" id="PF10106">
    <property type="entry name" value="DUF2345"/>
    <property type="match status" value="1"/>
</dbReference>
<dbReference type="Pfam" id="PF05954">
    <property type="entry name" value="Phage_GPD"/>
    <property type="match status" value="1"/>
</dbReference>
<dbReference type="Gene3D" id="4.10.220.110">
    <property type="match status" value="1"/>
</dbReference>
<feature type="domain" description="Gp5/Type VI secretion system Vgr protein OB-fold" evidence="2">
    <location>
        <begin position="438"/>
        <end position="504"/>
    </location>
</feature>
<gene>
    <name evidence="5" type="ORF">D1Y85_23225</name>
</gene>
<evidence type="ECO:0000256" key="1">
    <source>
        <dbReference type="ARBA" id="ARBA00005558"/>
    </source>
</evidence>
<dbReference type="Gene3D" id="2.40.50.230">
    <property type="entry name" value="Gp5 N-terminal domain"/>
    <property type="match status" value="1"/>
</dbReference>
<dbReference type="NCBIfam" id="TIGR01646">
    <property type="entry name" value="vgr_GE"/>
    <property type="match status" value="1"/>
</dbReference>
<dbReference type="Gene3D" id="2.30.110.50">
    <property type="match status" value="1"/>
</dbReference>
<accession>A0A3N6PKB4</accession>
<dbReference type="SUPFAM" id="SSF69349">
    <property type="entry name" value="Phage fibre proteins"/>
    <property type="match status" value="1"/>
</dbReference>
<reference evidence="5 6" key="1">
    <citation type="submission" date="2018-11" db="EMBL/GenBank/DDBJ databases">
        <title>Paraburkholderia sp. DHOA04, isolated from soil.</title>
        <authorList>
            <person name="Gao Z.-H."/>
            <person name="Qiu L.-H."/>
            <person name="Fu J.-C."/>
        </authorList>
    </citation>
    <scope>NUCLEOTIDE SEQUENCE [LARGE SCALE GENOMIC DNA]</scope>
    <source>
        <strain evidence="5 6">DHOA04</strain>
    </source>
</reference>
<dbReference type="InterPro" id="IPR018769">
    <property type="entry name" value="VgrG2_DUF2345"/>
</dbReference>
<dbReference type="Pfam" id="PF04717">
    <property type="entry name" value="Phage_base_V"/>
    <property type="match status" value="1"/>
</dbReference>
<evidence type="ECO:0000259" key="3">
    <source>
        <dbReference type="Pfam" id="PF10106"/>
    </source>
</evidence>
<evidence type="ECO:0000313" key="5">
    <source>
        <dbReference type="EMBL" id="RQH01680.1"/>
    </source>
</evidence>
<dbReference type="InterPro" id="IPR028244">
    <property type="entry name" value="T6SS_Rhs_Vgr_dom"/>
</dbReference>
<dbReference type="SUPFAM" id="SSF69255">
    <property type="entry name" value="gp5 N-terminal domain-like"/>
    <property type="match status" value="1"/>
</dbReference>
<dbReference type="AlphaFoldDB" id="A0A3N6PKB4"/>
<comment type="caution">
    <text evidence="5">The sequence shown here is derived from an EMBL/GenBank/DDBJ whole genome shotgun (WGS) entry which is preliminary data.</text>
</comment>
<feature type="domain" description="Putative type VI secretion system Rhs element associated Vgr" evidence="4">
    <location>
        <begin position="526"/>
        <end position="629"/>
    </location>
</feature>
<dbReference type="OrthoDB" id="1907165at2"/>
<protein>
    <submittedName>
        <fullName evidence="5">Type VI secretion system tip protein VgrG</fullName>
    </submittedName>
</protein>
<proteinExistence type="inferred from homology"/>
<name>A0A3N6PKB4_9BURK</name>
<dbReference type="InterPro" id="IPR017847">
    <property type="entry name" value="T6SS_RhsGE_Vgr_subset"/>
</dbReference>
<dbReference type="SUPFAM" id="SSF69279">
    <property type="entry name" value="Phage tail proteins"/>
    <property type="match status" value="2"/>
</dbReference>
<dbReference type="InterPro" id="IPR006533">
    <property type="entry name" value="T6SS_Vgr_RhsGE"/>
</dbReference>
<dbReference type="EMBL" id="RQIS01000021">
    <property type="protein sequence ID" value="RQH01680.1"/>
    <property type="molecule type" value="Genomic_DNA"/>
</dbReference>
<dbReference type="RefSeq" id="WP_124153425.1">
    <property type="nucleotide sequence ID" value="NZ_RQIS01000021.1"/>
</dbReference>
<evidence type="ECO:0000259" key="2">
    <source>
        <dbReference type="Pfam" id="PF04717"/>
    </source>
</evidence>
<dbReference type="InterPro" id="IPR037026">
    <property type="entry name" value="Vgr_OB-fold_dom_sf"/>
</dbReference>
<dbReference type="Gene3D" id="3.55.50.10">
    <property type="entry name" value="Baseplate protein-like domains"/>
    <property type="match status" value="1"/>
</dbReference>
<dbReference type="Pfam" id="PF13296">
    <property type="entry name" value="T6SS_Vgr"/>
    <property type="match status" value="1"/>
</dbReference>
<feature type="domain" description="DUF2345" evidence="3">
    <location>
        <begin position="671"/>
        <end position="781"/>
    </location>
</feature>
<dbReference type="NCBIfam" id="TIGR03361">
    <property type="entry name" value="VI_Rhs_Vgr"/>
    <property type="match status" value="1"/>
</dbReference>
<keyword evidence="6" id="KW-1185">Reference proteome</keyword>
<dbReference type="InterPro" id="IPR006531">
    <property type="entry name" value="Gp5/Vgr_OB"/>
</dbReference>
<comment type="similarity">
    <text evidence="1">Belongs to the VgrG protein family.</text>
</comment>